<name>A0ABR8MY02_9BACL</name>
<evidence type="ECO:0000313" key="10">
    <source>
        <dbReference type="Proteomes" id="UP000609346"/>
    </source>
</evidence>
<protein>
    <recommendedName>
        <fullName evidence="2">Negative regulator of flagellin synthesis</fullName>
    </recommendedName>
</protein>
<keyword evidence="9" id="KW-0282">Flagellum</keyword>
<keyword evidence="4" id="KW-1005">Bacterial flagellum biogenesis</keyword>
<dbReference type="InterPro" id="IPR035890">
    <property type="entry name" value="Anti-sigma-28_factor_FlgM_sf"/>
</dbReference>
<evidence type="ECO:0000256" key="5">
    <source>
        <dbReference type="ARBA" id="ARBA00023015"/>
    </source>
</evidence>
<evidence type="ECO:0000313" key="9">
    <source>
        <dbReference type="EMBL" id="MBD3920818.1"/>
    </source>
</evidence>
<evidence type="ECO:0000256" key="1">
    <source>
        <dbReference type="ARBA" id="ARBA00005322"/>
    </source>
</evidence>
<organism evidence="9 10">
    <name type="scientific">Paenibacillus terricola</name>
    <dbReference type="NCBI Taxonomy" id="2763503"/>
    <lineage>
        <taxon>Bacteria</taxon>
        <taxon>Bacillati</taxon>
        <taxon>Bacillota</taxon>
        <taxon>Bacilli</taxon>
        <taxon>Bacillales</taxon>
        <taxon>Paenibacillaceae</taxon>
        <taxon>Paenibacillus</taxon>
    </lineage>
</organism>
<dbReference type="Proteomes" id="UP000609346">
    <property type="component" value="Unassembled WGS sequence"/>
</dbReference>
<keyword evidence="5" id="KW-0805">Transcription regulation</keyword>
<evidence type="ECO:0000256" key="2">
    <source>
        <dbReference type="ARBA" id="ARBA00017823"/>
    </source>
</evidence>
<evidence type="ECO:0000259" key="8">
    <source>
        <dbReference type="Pfam" id="PF04316"/>
    </source>
</evidence>
<dbReference type="InterPro" id="IPR031316">
    <property type="entry name" value="FlgM_C"/>
</dbReference>
<keyword evidence="9" id="KW-0966">Cell projection</keyword>
<dbReference type="EMBL" id="JACXZA010000004">
    <property type="protein sequence ID" value="MBD3920818.1"/>
    <property type="molecule type" value="Genomic_DNA"/>
</dbReference>
<evidence type="ECO:0000256" key="4">
    <source>
        <dbReference type="ARBA" id="ARBA00022795"/>
    </source>
</evidence>
<accession>A0ABR8MY02</accession>
<feature type="region of interest" description="Disordered" evidence="7">
    <location>
        <begin position="1"/>
        <end position="33"/>
    </location>
</feature>
<keyword evidence="3" id="KW-0678">Repressor</keyword>
<reference evidence="9 10" key="1">
    <citation type="submission" date="2020-09" db="EMBL/GenBank/DDBJ databases">
        <title>Paenibacillus sp. strain PR3 16S rRNA gene Genome sequencing and assembly.</title>
        <authorList>
            <person name="Kim J."/>
        </authorList>
    </citation>
    <scope>NUCLEOTIDE SEQUENCE [LARGE SCALE GENOMIC DNA]</scope>
    <source>
        <strain evidence="9 10">PR3</strain>
    </source>
</reference>
<evidence type="ECO:0000256" key="6">
    <source>
        <dbReference type="ARBA" id="ARBA00023163"/>
    </source>
</evidence>
<feature type="domain" description="Anti-sigma-28 factor FlgM C-terminal" evidence="8">
    <location>
        <begin position="33"/>
        <end position="86"/>
    </location>
</feature>
<evidence type="ECO:0000256" key="3">
    <source>
        <dbReference type="ARBA" id="ARBA00022491"/>
    </source>
</evidence>
<gene>
    <name evidence="9" type="primary">flgM</name>
    <name evidence="9" type="ORF">H8B09_18775</name>
</gene>
<comment type="caution">
    <text evidence="9">The sequence shown here is derived from an EMBL/GenBank/DDBJ whole genome shotgun (WGS) entry which is preliminary data.</text>
</comment>
<sequence>MKINETQRLGAVNPYRNKSDLRAAQTNNKQKRDNLQISSEAMEMLQSQNVEGAKSPERQRQLDELKNQVSTGTYHVESGKLAEKLLPYLYRNKN</sequence>
<keyword evidence="10" id="KW-1185">Reference proteome</keyword>
<keyword evidence="6" id="KW-0804">Transcription</keyword>
<evidence type="ECO:0000256" key="7">
    <source>
        <dbReference type="SAM" id="MobiDB-lite"/>
    </source>
</evidence>
<comment type="similarity">
    <text evidence="1">Belongs to the FlgM family.</text>
</comment>
<dbReference type="NCBIfam" id="TIGR03824">
    <property type="entry name" value="FlgM_jcvi"/>
    <property type="match status" value="1"/>
</dbReference>
<keyword evidence="9" id="KW-0969">Cilium</keyword>
<dbReference type="RefSeq" id="WP_191205082.1">
    <property type="nucleotide sequence ID" value="NZ_JACXZA010000004.1"/>
</dbReference>
<dbReference type="SUPFAM" id="SSF101498">
    <property type="entry name" value="Anti-sigma factor FlgM"/>
    <property type="match status" value="1"/>
</dbReference>
<dbReference type="Pfam" id="PF04316">
    <property type="entry name" value="FlgM"/>
    <property type="match status" value="1"/>
</dbReference>
<dbReference type="InterPro" id="IPR007412">
    <property type="entry name" value="FlgM"/>
</dbReference>
<proteinExistence type="inferred from homology"/>